<evidence type="ECO:0000256" key="1">
    <source>
        <dbReference type="SAM" id="MobiDB-lite"/>
    </source>
</evidence>
<reference evidence="2 3" key="1">
    <citation type="submission" date="2017-11" db="EMBL/GenBank/DDBJ databases">
        <title>De novo assembly and phasing of dikaryotic genomes from two isolates of Puccinia coronata f. sp. avenae, the causal agent of oat crown rust.</title>
        <authorList>
            <person name="Miller M.E."/>
            <person name="Zhang Y."/>
            <person name="Omidvar V."/>
            <person name="Sperschneider J."/>
            <person name="Schwessinger B."/>
            <person name="Raley C."/>
            <person name="Palmer J.M."/>
            <person name="Garnica D."/>
            <person name="Upadhyaya N."/>
            <person name="Rathjen J."/>
            <person name="Taylor J.M."/>
            <person name="Park R.F."/>
            <person name="Dodds P.N."/>
            <person name="Hirsch C.D."/>
            <person name="Kianian S.F."/>
            <person name="Figueroa M."/>
        </authorList>
    </citation>
    <scope>NUCLEOTIDE SEQUENCE [LARGE SCALE GENOMIC DNA]</scope>
    <source>
        <strain evidence="2">12NC29</strain>
    </source>
</reference>
<gene>
    <name evidence="2" type="ORF">PCANC_15360</name>
</gene>
<name>A0A2N5SS43_9BASI</name>
<accession>A0A2N5SS43</accession>
<keyword evidence="3" id="KW-1185">Reference proteome</keyword>
<protein>
    <submittedName>
        <fullName evidence="2">Uncharacterized protein</fullName>
    </submittedName>
</protein>
<comment type="caution">
    <text evidence="2">The sequence shown here is derived from an EMBL/GenBank/DDBJ whole genome shotgun (WGS) entry which is preliminary data.</text>
</comment>
<dbReference type="EMBL" id="PGCJ01000880">
    <property type="protein sequence ID" value="PLW16046.1"/>
    <property type="molecule type" value="Genomic_DNA"/>
</dbReference>
<organism evidence="2 3">
    <name type="scientific">Puccinia coronata f. sp. avenae</name>
    <dbReference type="NCBI Taxonomy" id="200324"/>
    <lineage>
        <taxon>Eukaryota</taxon>
        <taxon>Fungi</taxon>
        <taxon>Dikarya</taxon>
        <taxon>Basidiomycota</taxon>
        <taxon>Pucciniomycotina</taxon>
        <taxon>Pucciniomycetes</taxon>
        <taxon>Pucciniales</taxon>
        <taxon>Pucciniaceae</taxon>
        <taxon>Puccinia</taxon>
    </lineage>
</organism>
<evidence type="ECO:0000313" key="2">
    <source>
        <dbReference type="EMBL" id="PLW16046.1"/>
    </source>
</evidence>
<feature type="region of interest" description="Disordered" evidence="1">
    <location>
        <begin position="177"/>
        <end position="206"/>
    </location>
</feature>
<dbReference type="AlphaFoldDB" id="A0A2N5SS43"/>
<dbReference type="Proteomes" id="UP000235388">
    <property type="component" value="Unassembled WGS sequence"/>
</dbReference>
<evidence type="ECO:0000313" key="3">
    <source>
        <dbReference type="Proteomes" id="UP000235388"/>
    </source>
</evidence>
<sequence>MDSKSKGTELFVKLPDTTPISDSNASTALKFLGIEQLKAPGAKSKYINWNSVETYLSPSTVLGGQPLLPFEENPEAIIRATNAGKCQADLLLANLHCQVQQQAQAAWLPSLPPSPPPADPAWSPLPPALIVPLPLPPAVEPIIPETPPCFRSLVVPFHPPSLPSPFLRVLSAPVSPVNAPATKSLKPPPKPDMSGPSSGKAPLSSDDKADLTYIRMLMETQHNSMIQSQQNYAASAERMTRFEEASAQCIARLEESIMLLSTKREDLTNPFKSKLFRFALPPLWRTTLRDQLCDFRMRDTKAFSFFNTRARTLQTLVNSKGGADAIDGERSPTISDLELDEAVLHGLPAELKALVKNHQVLLTRPF</sequence>
<proteinExistence type="predicted"/>